<evidence type="ECO:0000259" key="1">
    <source>
        <dbReference type="PROSITE" id="PS50164"/>
    </source>
</evidence>
<evidence type="ECO:0000313" key="3">
    <source>
        <dbReference type="Proteomes" id="UP001596113"/>
    </source>
</evidence>
<dbReference type="Gene3D" id="3.40.1440.10">
    <property type="entry name" value="GIY-YIG endonuclease"/>
    <property type="match status" value="1"/>
</dbReference>
<evidence type="ECO:0000313" key="2">
    <source>
        <dbReference type="EMBL" id="MFC5402398.1"/>
    </source>
</evidence>
<dbReference type="Proteomes" id="UP001596113">
    <property type="component" value="Unassembled WGS sequence"/>
</dbReference>
<reference evidence="3" key="1">
    <citation type="journal article" date="2019" name="Int. J. Syst. Evol. Microbiol.">
        <title>The Global Catalogue of Microorganisms (GCM) 10K type strain sequencing project: providing services to taxonomists for standard genome sequencing and annotation.</title>
        <authorList>
            <consortium name="The Broad Institute Genomics Platform"/>
            <consortium name="The Broad Institute Genome Sequencing Center for Infectious Disease"/>
            <person name="Wu L."/>
            <person name="Ma J."/>
        </authorList>
    </citation>
    <scope>NUCLEOTIDE SEQUENCE [LARGE SCALE GENOMIC DNA]</scope>
    <source>
        <strain evidence="3">CGMCC 1.18575</strain>
    </source>
</reference>
<dbReference type="InterPro" id="IPR000305">
    <property type="entry name" value="GIY-YIG_endonuc"/>
</dbReference>
<dbReference type="InterPro" id="IPR035901">
    <property type="entry name" value="GIY-YIG_endonuc_sf"/>
</dbReference>
<organism evidence="2 3">
    <name type="scientific">Cohnella soli</name>
    <dbReference type="NCBI Taxonomy" id="425005"/>
    <lineage>
        <taxon>Bacteria</taxon>
        <taxon>Bacillati</taxon>
        <taxon>Bacillota</taxon>
        <taxon>Bacilli</taxon>
        <taxon>Bacillales</taxon>
        <taxon>Paenibacillaceae</taxon>
        <taxon>Cohnella</taxon>
    </lineage>
</organism>
<sequence>MVLPYELTERCVYVLHLEDGCYYIGQTVVEQLNQTIHHHNTNKGSSWTSIHRPIATIEVARAGLCSLEETRILENAFTLQYMARHGWYNVRGGDFHMVDEIKLYKTLYKLSIKGKLGFELGKAEYMSDNYLEKIQKSTVRGPNGPKGFEAYTDEIRKKVIVSIKNWFSNQTKYFSIEQLESIDCIQMSKYWLKEKAPWYGLGQGDSSDVLKLIEYLKDGKIRRTPS</sequence>
<proteinExistence type="predicted"/>
<dbReference type="EMBL" id="JBHSMI010000012">
    <property type="protein sequence ID" value="MFC5402398.1"/>
    <property type="molecule type" value="Genomic_DNA"/>
</dbReference>
<dbReference type="RefSeq" id="WP_378130812.1">
    <property type="nucleotide sequence ID" value="NZ_JBHSMI010000012.1"/>
</dbReference>
<protein>
    <recommendedName>
        <fullName evidence="1">GIY-YIG domain-containing protein</fullName>
    </recommendedName>
</protein>
<dbReference type="PROSITE" id="PS50164">
    <property type="entry name" value="GIY_YIG"/>
    <property type="match status" value="1"/>
</dbReference>
<gene>
    <name evidence="2" type="ORF">ACFPOF_06575</name>
</gene>
<feature type="domain" description="GIY-YIG" evidence="1">
    <location>
        <begin position="8"/>
        <end position="90"/>
    </location>
</feature>
<name>A0ABW0HPA1_9BACL</name>
<keyword evidence="3" id="KW-1185">Reference proteome</keyword>
<accession>A0ABW0HPA1</accession>
<comment type="caution">
    <text evidence="2">The sequence shown here is derived from an EMBL/GenBank/DDBJ whole genome shotgun (WGS) entry which is preliminary data.</text>
</comment>